<feature type="chain" id="PRO_5010296672" description="Secreted protein" evidence="1">
    <location>
        <begin position="29"/>
        <end position="178"/>
    </location>
</feature>
<dbReference type="OrthoDB" id="5242394at2"/>
<evidence type="ECO:0000313" key="3">
    <source>
        <dbReference type="Proteomes" id="UP000181951"/>
    </source>
</evidence>
<dbReference type="RefSeq" id="WP_075017237.1">
    <property type="nucleotide sequence ID" value="NZ_FODD01000019.1"/>
</dbReference>
<dbReference type="Proteomes" id="UP000181951">
    <property type="component" value="Unassembled WGS sequence"/>
</dbReference>
<dbReference type="InterPro" id="IPR005490">
    <property type="entry name" value="LD_TPept_cat_dom"/>
</dbReference>
<keyword evidence="1" id="KW-0732">Signal</keyword>
<evidence type="ECO:0000256" key="1">
    <source>
        <dbReference type="SAM" id="SignalP"/>
    </source>
</evidence>
<dbReference type="STRING" id="310780.SAMN05216267_10195"/>
<accession>A0A1H8MIQ2</accession>
<proteinExistence type="predicted"/>
<dbReference type="CDD" id="cd16913">
    <property type="entry name" value="YkuD_like"/>
    <property type="match status" value="1"/>
</dbReference>
<dbReference type="EMBL" id="FODD01000019">
    <property type="protein sequence ID" value="SEO17275.1"/>
    <property type="molecule type" value="Genomic_DNA"/>
</dbReference>
<name>A0A1H8MIQ2_9ACTN</name>
<gene>
    <name evidence="2" type="ORF">SAMN05216267_10195</name>
</gene>
<evidence type="ECO:0000313" key="2">
    <source>
        <dbReference type="EMBL" id="SEO17275.1"/>
    </source>
</evidence>
<organism evidence="2 3">
    <name type="scientific">Actinacidiphila rubida</name>
    <dbReference type="NCBI Taxonomy" id="310780"/>
    <lineage>
        <taxon>Bacteria</taxon>
        <taxon>Bacillati</taxon>
        <taxon>Actinomycetota</taxon>
        <taxon>Actinomycetes</taxon>
        <taxon>Kitasatosporales</taxon>
        <taxon>Streptomycetaceae</taxon>
        <taxon>Actinacidiphila</taxon>
    </lineage>
</organism>
<dbReference type="AlphaFoldDB" id="A0A1H8MIQ2"/>
<sequence>MARFTPGFVVAGVAATALAVITGLTAVAAESAPANPYLAGRRAAGSGVTACGHAGVPADCGSGMRVVYSIAGERVWLVSGAERVVRSYPVRSGDPAPPLGTHQVFARAAHGMGGDGAPVEHVVFFAQSGDTNIGFSAAVGAAKGKAAAQPGSAIRESRDDGTALWQFATIGTAVEVVS</sequence>
<feature type="signal peptide" evidence="1">
    <location>
        <begin position="1"/>
        <end position="28"/>
    </location>
</feature>
<dbReference type="GO" id="GO:0016740">
    <property type="term" value="F:transferase activity"/>
    <property type="evidence" value="ECO:0007669"/>
    <property type="project" value="InterPro"/>
</dbReference>
<keyword evidence="3" id="KW-1185">Reference proteome</keyword>
<protein>
    <recommendedName>
        <fullName evidence="4">Secreted protein</fullName>
    </recommendedName>
</protein>
<evidence type="ECO:0008006" key="4">
    <source>
        <dbReference type="Google" id="ProtNLM"/>
    </source>
</evidence>
<reference evidence="2 3" key="1">
    <citation type="submission" date="2016-10" db="EMBL/GenBank/DDBJ databases">
        <authorList>
            <person name="de Groot N.N."/>
        </authorList>
    </citation>
    <scope>NUCLEOTIDE SEQUENCE [LARGE SCALE GENOMIC DNA]</scope>
    <source>
        <strain evidence="2 3">CGMCC 4.2026</strain>
    </source>
</reference>